<dbReference type="Pfam" id="PF00620">
    <property type="entry name" value="RhoGAP"/>
    <property type="match status" value="1"/>
</dbReference>
<reference evidence="4" key="1">
    <citation type="journal article" date="2013" name="Genetics">
        <title>The draft genome and transcriptome of Panagrellus redivivus are shaped by the harsh demands of a free-living lifestyle.</title>
        <authorList>
            <person name="Srinivasan J."/>
            <person name="Dillman A.R."/>
            <person name="Macchietto M.G."/>
            <person name="Heikkinen L."/>
            <person name="Lakso M."/>
            <person name="Fracchia K.M."/>
            <person name="Antoshechkin I."/>
            <person name="Mortazavi A."/>
            <person name="Wong G."/>
            <person name="Sternberg P.W."/>
        </authorList>
    </citation>
    <scope>NUCLEOTIDE SEQUENCE [LARGE SCALE GENOMIC DNA]</scope>
    <source>
        <strain evidence="4">MT8872</strain>
    </source>
</reference>
<dbReference type="PANTHER" id="PTHR45808:SF2">
    <property type="entry name" value="RHO GTPASE-ACTIVATING PROTEIN 68F"/>
    <property type="match status" value="1"/>
</dbReference>
<dbReference type="Proteomes" id="UP000492821">
    <property type="component" value="Unassembled WGS sequence"/>
</dbReference>
<evidence type="ECO:0000259" key="3">
    <source>
        <dbReference type="PROSITE" id="PS50238"/>
    </source>
</evidence>
<dbReference type="PANTHER" id="PTHR45808">
    <property type="entry name" value="RHO GTPASE-ACTIVATING PROTEIN 68F"/>
    <property type="match status" value="1"/>
</dbReference>
<dbReference type="PROSITE" id="PS50191">
    <property type="entry name" value="CRAL_TRIO"/>
    <property type="match status" value="1"/>
</dbReference>
<dbReference type="InterPro" id="IPR036865">
    <property type="entry name" value="CRAL-TRIO_dom_sf"/>
</dbReference>
<keyword evidence="4" id="KW-1185">Reference proteome</keyword>
<dbReference type="InterPro" id="IPR001251">
    <property type="entry name" value="CRAL-TRIO_dom"/>
</dbReference>
<evidence type="ECO:0000256" key="1">
    <source>
        <dbReference type="SAM" id="MobiDB-lite"/>
    </source>
</evidence>
<evidence type="ECO:0000313" key="4">
    <source>
        <dbReference type="Proteomes" id="UP000492821"/>
    </source>
</evidence>
<dbReference type="SUPFAM" id="SSF48350">
    <property type="entry name" value="GTPase activation domain, GAP"/>
    <property type="match status" value="1"/>
</dbReference>
<dbReference type="InterPro" id="IPR008936">
    <property type="entry name" value="Rho_GTPase_activation_prot"/>
</dbReference>
<dbReference type="CDD" id="cd00170">
    <property type="entry name" value="SEC14"/>
    <property type="match status" value="1"/>
</dbReference>
<name>A0A7E4V4V0_PANRE</name>
<dbReference type="GO" id="GO:2001136">
    <property type="term" value="P:negative regulation of endocytic recycling"/>
    <property type="evidence" value="ECO:0007669"/>
    <property type="project" value="TreeGrafter"/>
</dbReference>
<dbReference type="InterPro" id="IPR000198">
    <property type="entry name" value="RhoGAP_dom"/>
</dbReference>
<proteinExistence type="predicted"/>
<sequence length="441" mass="50797">MASTPSSSKPKPDTEFEEPANGFEEDDLLSPTSGGDHSFLERDNFEEELGNGNFDDPFSESFADIARHQIVDVIAEGDLVARPIILIYAFRLPSNRDFDFNKFLRYLQYILDKVVDLDYSIVYLHYGLRSNNKPPVKWLIQVYQVLDRRYKKNLKALFLVHPSTLIRVIWNIFKPFISLKFERKVHYVNYLHELNSTIRIAQLNLPQVIIDHDLSLVSASKHQSFFNRNAGAESNQPLRPTQQFGAPLEFILEQNPDYMIPPIVVALLEFLRNHGMEVEGIFRRSAEVNAIQRLQERINMGRQIDWLTDPEYVDNIQKAVIHASVLLKTFLRSLGEPVITNKLYPRLVEIEDIKNNTDAIRGLIWTLPSPNFLLLKTIIQFLTEVAAHSHVNLMTPDNLGVVFGPNLTWPTDQQVPLTHIFHLNSFCTKLITDYGQIFEKA</sequence>
<dbReference type="PROSITE" id="PS50238">
    <property type="entry name" value="RHOGAP"/>
    <property type="match status" value="1"/>
</dbReference>
<feature type="domain" description="Rho-GAP" evidence="3">
    <location>
        <begin position="246"/>
        <end position="438"/>
    </location>
</feature>
<accession>A0A7E4V4V0</accession>
<dbReference type="SMART" id="SM00516">
    <property type="entry name" value="SEC14"/>
    <property type="match status" value="1"/>
</dbReference>
<dbReference type="Gene3D" id="1.10.555.10">
    <property type="entry name" value="Rho GTPase activation protein"/>
    <property type="match status" value="1"/>
</dbReference>
<organism evidence="4 5">
    <name type="scientific">Panagrellus redivivus</name>
    <name type="common">Microworm</name>
    <dbReference type="NCBI Taxonomy" id="6233"/>
    <lineage>
        <taxon>Eukaryota</taxon>
        <taxon>Metazoa</taxon>
        <taxon>Ecdysozoa</taxon>
        <taxon>Nematoda</taxon>
        <taxon>Chromadorea</taxon>
        <taxon>Rhabditida</taxon>
        <taxon>Tylenchina</taxon>
        <taxon>Panagrolaimomorpha</taxon>
        <taxon>Panagrolaimoidea</taxon>
        <taxon>Panagrolaimidae</taxon>
        <taxon>Panagrellus</taxon>
    </lineage>
</organism>
<dbReference type="SUPFAM" id="SSF52087">
    <property type="entry name" value="CRAL/TRIO domain"/>
    <property type="match status" value="1"/>
</dbReference>
<feature type="domain" description="CRAL-TRIO" evidence="2">
    <location>
        <begin position="61"/>
        <end position="217"/>
    </location>
</feature>
<dbReference type="Gene3D" id="3.40.525.10">
    <property type="entry name" value="CRAL-TRIO lipid binding domain"/>
    <property type="match status" value="1"/>
</dbReference>
<evidence type="ECO:0000259" key="2">
    <source>
        <dbReference type="PROSITE" id="PS50191"/>
    </source>
</evidence>
<dbReference type="AlphaFoldDB" id="A0A7E4V4V0"/>
<dbReference type="Pfam" id="PF13716">
    <property type="entry name" value="CRAL_TRIO_2"/>
    <property type="match status" value="1"/>
</dbReference>
<feature type="region of interest" description="Disordered" evidence="1">
    <location>
        <begin position="1"/>
        <end position="36"/>
    </location>
</feature>
<dbReference type="WBParaSite" id="Pan_g1659.t1">
    <property type="protein sequence ID" value="Pan_g1659.t1"/>
    <property type="gene ID" value="Pan_g1659"/>
</dbReference>
<dbReference type="GO" id="GO:0005737">
    <property type="term" value="C:cytoplasm"/>
    <property type="evidence" value="ECO:0007669"/>
    <property type="project" value="TreeGrafter"/>
</dbReference>
<evidence type="ECO:0000313" key="5">
    <source>
        <dbReference type="WBParaSite" id="Pan_g1659.t1"/>
    </source>
</evidence>
<dbReference type="GO" id="GO:0007264">
    <property type="term" value="P:small GTPase-mediated signal transduction"/>
    <property type="evidence" value="ECO:0007669"/>
    <property type="project" value="TreeGrafter"/>
</dbReference>
<reference evidence="5" key="2">
    <citation type="submission" date="2020-10" db="UniProtKB">
        <authorList>
            <consortium name="WormBaseParasite"/>
        </authorList>
    </citation>
    <scope>IDENTIFICATION</scope>
</reference>
<feature type="compositionally biased region" description="Acidic residues" evidence="1">
    <location>
        <begin position="15"/>
        <end position="28"/>
    </location>
</feature>
<dbReference type="SMART" id="SM00324">
    <property type="entry name" value="RhoGAP"/>
    <property type="match status" value="1"/>
</dbReference>
<protein>
    <submittedName>
        <fullName evidence="5">Rho GTPase-activating protein 68F</fullName>
    </submittedName>
</protein>
<dbReference type="GO" id="GO:0005096">
    <property type="term" value="F:GTPase activator activity"/>
    <property type="evidence" value="ECO:0007669"/>
    <property type="project" value="TreeGrafter"/>
</dbReference>